<protein>
    <submittedName>
        <fullName evidence="1 2">Uncharacterized protein</fullName>
    </submittedName>
</protein>
<dbReference type="AlphaFoldDB" id="A0A2K2DC95"/>
<dbReference type="EMBL" id="CM000881">
    <property type="protein sequence ID" value="PNT71914.1"/>
    <property type="molecule type" value="Genomic_DNA"/>
</dbReference>
<reference evidence="2" key="3">
    <citation type="submission" date="2018-08" db="UniProtKB">
        <authorList>
            <consortium name="EnsemblPlants"/>
        </authorList>
    </citation>
    <scope>IDENTIFICATION</scope>
    <source>
        <strain evidence="2">cv. Bd21</strain>
    </source>
</reference>
<dbReference type="GeneID" id="106866184"/>
<sequence>MEPPNYVLIRQPRWRKTRRRPLTDRERGIDVVCRDGLFALPMEANAADSFVLALNKLALCLYNNVADMKMAKRSCEIELEDADGECLRLMRLVVVQMNKRLRRLRRLAYKVRQCVLGIEGAKPLNEPKCWDGERGFQWICTSENRDNLDTCDA</sequence>
<gene>
    <name evidence="2" type="primary">LOC106866184</name>
    <name evidence="1" type="ORF">BRADI_2g37305v3</name>
</gene>
<evidence type="ECO:0000313" key="3">
    <source>
        <dbReference type="Proteomes" id="UP000008810"/>
    </source>
</evidence>
<evidence type="ECO:0000313" key="1">
    <source>
        <dbReference type="EMBL" id="PNT71914.1"/>
    </source>
</evidence>
<accession>A0A2K2DC95</accession>
<keyword evidence="3" id="KW-1185">Reference proteome</keyword>
<organism evidence="1">
    <name type="scientific">Brachypodium distachyon</name>
    <name type="common">Purple false brome</name>
    <name type="synonym">Trachynia distachya</name>
    <dbReference type="NCBI Taxonomy" id="15368"/>
    <lineage>
        <taxon>Eukaryota</taxon>
        <taxon>Viridiplantae</taxon>
        <taxon>Streptophyta</taxon>
        <taxon>Embryophyta</taxon>
        <taxon>Tracheophyta</taxon>
        <taxon>Spermatophyta</taxon>
        <taxon>Magnoliopsida</taxon>
        <taxon>Liliopsida</taxon>
        <taxon>Poales</taxon>
        <taxon>Poaceae</taxon>
        <taxon>BOP clade</taxon>
        <taxon>Pooideae</taxon>
        <taxon>Stipodae</taxon>
        <taxon>Brachypodieae</taxon>
        <taxon>Brachypodium</taxon>
    </lineage>
</organism>
<dbReference type="Proteomes" id="UP000008810">
    <property type="component" value="Chromosome 2"/>
</dbReference>
<name>A0A2K2DC95_BRADI</name>
<reference evidence="1" key="2">
    <citation type="submission" date="2017-06" db="EMBL/GenBank/DDBJ databases">
        <title>WGS assembly of Brachypodium distachyon.</title>
        <authorList>
            <consortium name="The International Brachypodium Initiative"/>
            <person name="Lucas S."/>
            <person name="Harmon-Smith M."/>
            <person name="Lail K."/>
            <person name="Tice H."/>
            <person name="Grimwood J."/>
            <person name="Bruce D."/>
            <person name="Barry K."/>
            <person name="Shu S."/>
            <person name="Lindquist E."/>
            <person name="Wang M."/>
            <person name="Pitluck S."/>
            <person name="Vogel J.P."/>
            <person name="Garvin D.F."/>
            <person name="Mockler T.C."/>
            <person name="Schmutz J."/>
            <person name="Rokhsar D."/>
            <person name="Bevan M.W."/>
        </authorList>
    </citation>
    <scope>NUCLEOTIDE SEQUENCE</scope>
    <source>
        <strain evidence="1">Bd21</strain>
    </source>
</reference>
<dbReference type="Gramene" id="PNT71914">
    <property type="protein sequence ID" value="PNT71914"/>
    <property type="gene ID" value="BRADI_2g37305v3"/>
</dbReference>
<evidence type="ECO:0000313" key="2">
    <source>
        <dbReference type="EnsemblPlants" id="PNT71914"/>
    </source>
</evidence>
<dbReference type="RefSeq" id="XP_024315619.1">
    <property type="nucleotide sequence ID" value="XM_024459851.1"/>
</dbReference>
<dbReference type="EnsemblPlants" id="PNT71914">
    <property type="protein sequence ID" value="PNT71914"/>
    <property type="gene ID" value="BRADI_2g37305v3"/>
</dbReference>
<proteinExistence type="predicted"/>
<reference evidence="1 2" key="1">
    <citation type="journal article" date="2010" name="Nature">
        <title>Genome sequencing and analysis of the model grass Brachypodium distachyon.</title>
        <authorList>
            <consortium name="International Brachypodium Initiative"/>
        </authorList>
    </citation>
    <scope>NUCLEOTIDE SEQUENCE [LARGE SCALE GENOMIC DNA]</scope>
    <source>
        <strain evidence="1">Bd21</strain>
        <strain evidence="2">cv. Bd21</strain>
    </source>
</reference>